<keyword evidence="3" id="KW-1185">Reference proteome</keyword>
<feature type="transmembrane region" description="Helical" evidence="1">
    <location>
        <begin position="145"/>
        <end position="166"/>
    </location>
</feature>
<dbReference type="EMBL" id="QYRP01000002">
    <property type="protein sequence ID" value="RJS46934.1"/>
    <property type="molecule type" value="Genomic_DNA"/>
</dbReference>
<keyword evidence="1" id="KW-1133">Transmembrane helix</keyword>
<evidence type="ECO:0008006" key="4">
    <source>
        <dbReference type="Google" id="ProtNLM"/>
    </source>
</evidence>
<protein>
    <recommendedName>
        <fullName evidence="4">Permease</fullName>
    </recommendedName>
</protein>
<dbReference type="RefSeq" id="WP_120060904.1">
    <property type="nucleotide sequence ID" value="NZ_QYRP01000002.1"/>
</dbReference>
<organism evidence="2 3">
    <name type="scientific">Nocardioides cavernaquae</name>
    <dbReference type="NCBI Taxonomy" id="2321396"/>
    <lineage>
        <taxon>Bacteria</taxon>
        <taxon>Bacillati</taxon>
        <taxon>Actinomycetota</taxon>
        <taxon>Actinomycetes</taxon>
        <taxon>Propionibacteriales</taxon>
        <taxon>Nocardioidaceae</taxon>
        <taxon>Nocardioides</taxon>
    </lineage>
</organism>
<dbReference type="OrthoDB" id="4376806at2"/>
<dbReference type="Proteomes" id="UP000276542">
    <property type="component" value="Unassembled WGS sequence"/>
</dbReference>
<evidence type="ECO:0000256" key="1">
    <source>
        <dbReference type="SAM" id="Phobius"/>
    </source>
</evidence>
<sequence>MNDDTLGTTTNPAASPKRKTSAKSWMVRFGLLVFLALLALLAGVLAVAIVPREWAQYLGDRIDGRMTVGTLYGLGFGFFCTLIPLVIARQALRGFKLGLRLFILLIAAVLALPNLLTLGIVLGSGDGAHAGERILDVNGPGFRNATASGAVVAGLVFLMLTWWGLLRWNDKRKIRKLRSLQAEIAEKAIDDE</sequence>
<comment type="caution">
    <text evidence="2">The sequence shown here is derived from an EMBL/GenBank/DDBJ whole genome shotgun (WGS) entry which is preliminary data.</text>
</comment>
<dbReference type="AlphaFoldDB" id="A0A3A5HFV6"/>
<keyword evidence="1" id="KW-0472">Membrane</keyword>
<reference evidence="3" key="1">
    <citation type="submission" date="2018-09" db="EMBL/GenBank/DDBJ databases">
        <authorList>
            <person name="Zhu H."/>
        </authorList>
    </citation>
    <scope>NUCLEOTIDE SEQUENCE [LARGE SCALE GENOMIC DNA]</scope>
    <source>
        <strain evidence="3">K1W22B-1</strain>
    </source>
</reference>
<keyword evidence="1" id="KW-0812">Transmembrane</keyword>
<accession>A0A3A5HFV6</accession>
<feature type="transmembrane region" description="Helical" evidence="1">
    <location>
        <begin position="70"/>
        <end position="89"/>
    </location>
</feature>
<evidence type="ECO:0000313" key="3">
    <source>
        <dbReference type="Proteomes" id="UP000276542"/>
    </source>
</evidence>
<evidence type="ECO:0000313" key="2">
    <source>
        <dbReference type="EMBL" id="RJS46934.1"/>
    </source>
</evidence>
<feature type="transmembrane region" description="Helical" evidence="1">
    <location>
        <begin position="101"/>
        <end position="125"/>
    </location>
</feature>
<proteinExistence type="predicted"/>
<gene>
    <name evidence="2" type="ORF">D4739_12380</name>
</gene>
<name>A0A3A5HFV6_9ACTN</name>
<feature type="transmembrane region" description="Helical" evidence="1">
    <location>
        <begin position="25"/>
        <end position="50"/>
    </location>
</feature>